<evidence type="ECO:0000313" key="3">
    <source>
        <dbReference type="Proteomes" id="UP001341245"/>
    </source>
</evidence>
<comment type="caution">
    <text evidence="2">The sequence shown here is derived from an EMBL/GenBank/DDBJ whole genome shotgun (WGS) entry which is preliminary data.</text>
</comment>
<accession>A0ABR0TUT0</accession>
<feature type="compositionally biased region" description="Polar residues" evidence="1">
    <location>
        <begin position="16"/>
        <end position="35"/>
    </location>
</feature>
<keyword evidence="3" id="KW-1185">Reference proteome</keyword>
<dbReference type="EMBL" id="JASGXD010000001">
    <property type="protein sequence ID" value="KAK6008147.1"/>
    <property type="molecule type" value="Genomic_DNA"/>
</dbReference>
<feature type="compositionally biased region" description="Basic and acidic residues" evidence="1">
    <location>
        <begin position="41"/>
        <end position="52"/>
    </location>
</feature>
<reference evidence="2 3" key="1">
    <citation type="submission" date="2023-11" db="EMBL/GenBank/DDBJ databases">
        <title>Draft genome sequence and annotation of the polyextremotolerant black yeast-like fungus Aureobasidium pullulans NRRL 62042.</title>
        <authorList>
            <person name="Dielentheis-Frenken M.R.E."/>
            <person name="Wibberg D."/>
            <person name="Blank L.M."/>
            <person name="Tiso T."/>
        </authorList>
    </citation>
    <scope>NUCLEOTIDE SEQUENCE [LARGE SCALE GENOMIC DNA]</scope>
    <source>
        <strain evidence="2 3">NRRL 62042</strain>
    </source>
</reference>
<protein>
    <submittedName>
        <fullName evidence="2">Uncharacterized protein</fullName>
    </submittedName>
</protein>
<evidence type="ECO:0000313" key="2">
    <source>
        <dbReference type="EMBL" id="KAK6008147.1"/>
    </source>
</evidence>
<proteinExistence type="predicted"/>
<evidence type="ECO:0000256" key="1">
    <source>
        <dbReference type="SAM" id="MobiDB-lite"/>
    </source>
</evidence>
<gene>
    <name evidence="2" type="ORF">QM012_000050</name>
</gene>
<organism evidence="2 3">
    <name type="scientific">Aureobasidium pullulans</name>
    <name type="common">Black yeast</name>
    <name type="synonym">Pullularia pullulans</name>
    <dbReference type="NCBI Taxonomy" id="5580"/>
    <lineage>
        <taxon>Eukaryota</taxon>
        <taxon>Fungi</taxon>
        <taxon>Dikarya</taxon>
        <taxon>Ascomycota</taxon>
        <taxon>Pezizomycotina</taxon>
        <taxon>Dothideomycetes</taxon>
        <taxon>Dothideomycetidae</taxon>
        <taxon>Dothideales</taxon>
        <taxon>Saccotheciaceae</taxon>
        <taxon>Aureobasidium</taxon>
    </lineage>
</organism>
<dbReference type="Proteomes" id="UP001341245">
    <property type="component" value="Unassembled WGS sequence"/>
</dbReference>
<name>A0ABR0TUT0_AURPU</name>
<sequence>MPVGYEDMNLRRKSKSVPNSSGSEVPNSMPSSTEVGSKAHTAKDYADDEKSI</sequence>
<feature type="region of interest" description="Disordered" evidence="1">
    <location>
        <begin position="1"/>
        <end position="52"/>
    </location>
</feature>